<name>A0A345KN50_9CAUD</name>
<gene>
    <name evidence="1" type="primary">72</name>
    <name evidence="1" type="ORF">SEA_MARGARETKALI_72</name>
</gene>
<evidence type="ECO:0000313" key="2">
    <source>
        <dbReference type="Proteomes" id="UP000257231"/>
    </source>
</evidence>
<dbReference type="EMBL" id="MH450123">
    <property type="protein sequence ID" value="AXH44452.1"/>
    <property type="molecule type" value="Genomic_DNA"/>
</dbReference>
<accession>A0A345KN50</accession>
<dbReference type="GeneID" id="77925102"/>
<protein>
    <submittedName>
        <fullName evidence="1">HNH endonuclease</fullName>
    </submittedName>
</protein>
<reference evidence="2" key="1">
    <citation type="submission" date="2018-06" db="EMBL/GenBank/DDBJ databases">
        <authorList>
            <person name="Zhirakovskaya E."/>
        </authorList>
    </citation>
    <scope>NUCLEOTIDE SEQUENCE [LARGE SCALE GENOMIC DNA]</scope>
</reference>
<dbReference type="KEGG" id="vg:77925102"/>
<dbReference type="Proteomes" id="UP000257231">
    <property type="component" value="Segment"/>
</dbReference>
<proteinExistence type="predicted"/>
<keyword evidence="1" id="KW-0378">Hydrolase</keyword>
<dbReference type="GO" id="GO:0004519">
    <property type="term" value="F:endonuclease activity"/>
    <property type="evidence" value="ECO:0007669"/>
    <property type="project" value="UniProtKB-KW"/>
</dbReference>
<evidence type="ECO:0000313" key="1">
    <source>
        <dbReference type="EMBL" id="AXH44452.1"/>
    </source>
</evidence>
<keyword evidence="1" id="KW-0540">Nuclease</keyword>
<organism evidence="1 2">
    <name type="scientific">Arthrobacter phage MargaretKali</name>
    <dbReference type="NCBI Taxonomy" id="2250414"/>
    <lineage>
        <taxon>Viruses</taxon>
        <taxon>Duplodnaviria</taxon>
        <taxon>Heunggongvirae</taxon>
        <taxon>Uroviricota</taxon>
        <taxon>Caudoviricetes</taxon>
        <taxon>Kumottavirus</taxon>
        <taxon>Kumottavirus margaretkali</taxon>
    </lineage>
</organism>
<keyword evidence="2" id="KW-1185">Reference proteome</keyword>
<keyword evidence="1" id="KW-0255">Endonuclease</keyword>
<sequence>MAQSTTARGYGAAHQRERARLEPIVRAGGVKCFRCNEDIEADGPWDLGHNDDRTAWTGPEHVKCNRSAGGTNGAAVTNQKKTTIMRDW</sequence>
<dbReference type="RefSeq" id="YP_010649554.1">
    <property type="nucleotide sequence ID" value="NC_070769.1"/>
</dbReference>